<dbReference type="Pfam" id="PF07724">
    <property type="entry name" value="AAA_2"/>
    <property type="match status" value="1"/>
</dbReference>
<gene>
    <name evidence="7" type="ORF">A2431_00185</name>
</gene>
<feature type="transmembrane region" description="Helical" evidence="4">
    <location>
        <begin position="34"/>
        <end position="54"/>
    </location>
</feature>
<dbReference type="GO" id="GO:0016887">
    <property type="term" value="F:ATP hydrolysis activity"/>
    <property type="evidence" value="ECO:0007669"/>
    <property type="project" value="InterPro"/>
</dbReference>
<evidence type="ECO:0000256" key="2">
    <source>
        <dbReference type="ARBA" id="ARBA00022840"/>
    </source>
</evidence>
<reference evidence="7 8" key="1">
    <citation type="journal article" date="2016" name="Nat. Commun.">
        <title>Thousands of microbial genomes shed light on interconnected biogeochemical processes in an aquifer system.</title>
        <authorList>
            <person name="Anantharaman K."/>
            <person name="Brown C.T."/>
            <person name="Hug L.A."/>
            <person name="Sharon I."/>
            <person name="Castelle C.J."/>
            <person name="Probst A.J."/>
            <person name="Thomas B.C."/>
            <person name="Singh A."/>
            <person name="Wilkins M.J."/>
            <person name="Karaoz U."/>
            <person name="Brodie E.L."/>
            <person name="Williams K.H."/>
            <person name="Hubbard S.S."/>
            <person name="Banfield J.F."/>
        </authorList>
    </citation>
    <scope>NUCLEOTIDE SEQUENCE [LARGE SCALE GENOMIC DNA]</scope>
</reference>
<evidence type="ECO:0000259" key="5">
    <source>
        <dbReference type="SMART" id="SM00382"/>
    </source>
</evidence>
<keyword evidence="3" id="KW-0143">Chaperone</keyword>
<keyword evidence="2" id="KW-0067">ATP-binding</keyword>
<dbReference type="Pfam" id="PF10431">
    <property type="entry name" value="ClpB_D2-small"/>
    <property type="match status" value="1"/>
</dbReference>
<comment type="caution">
    <text evidence="7">The sequence shown here is derived from an EMBL/GenBank/DDBJ whole genome shotgun (WGS) entry which is preliminary data.</text>
</comment>
<sequence>MTFKKLKEISEPHFYSIALDRYFAKKWRSVLRKLTALAALISFGLSFDILPLSFGKADGMFFVFIFIYLTLSFVEFFYRSMMDDGLTVRIKEKMIDKNVSLDYGLSNILYATDEIDVTRGLFETKIGLMIFLRLGIPYENCKNFVYSERSPIMASALNFDSDFVNLPQYASTLYDIDKSFQSFLAQNSINKVEFVGAVLWVSRMEESKQCKERFWGRENLGAIPSIGTSWSYGVVTDLGKFGVPFEYSVDISLFDSENGYREKEVQILENILQRSSEANAIIIDDDEKVARDIVGRLLKKIKLGTSLPSVEHKNIIELDANNLIASFKNRSELEAEILKILNQSVLAGNIILYVSDLSGFVSSTKNLGINLPSLLSPFLASDHIQIISSATNSDFHFIIESSPTLLERFERVIPDAIGVEASVSVLLEQVLPIEKQYGVMFSYPAILNLAKSADEFITYGEMPSKALDMLIEIAPWAAERKIGVLKENDVSVFVSEKTGISTGMIKEKEMEKIEHLEELLHKRVVGQDEAVSGIASAIRRSRSGIANPKRPISSFLFIGPTGVGKTEVSKSLAESFFGDEKKMVRFDMSEYSSPEALSQLIGDFAMNRSGLLASKVRDNPYGVLLLDEFEKSAPDVLDLFLQVLDEGVFTDALGRQVNCRNLIIIATSNAGSDMIWETIKSGSNLVKSKDVIINSIIKDKIFRPELLNRFDGIIFFHPLQNNELESVARMGLEKLARRLKERDIEFVVNQDIVNFLVEKGSDPQFGGRSINRAIQNEIEDLIARKIVSGKAKPGSKIEIKREELN</sequence>
<accession>A0A1G2UZE0</accession>
<evidence type="ECO:0008006" key="9">
    <source>
        <dbReference type="Google" id="ProtNLM"/>
    </source>
</evidence>
<dbReference type="PANTHER" id="PTHR11638:SF18">
    <property type="entry name" value="HEAT SHOCK PROTEIN 104"/>
    <property type="match status" value="1"/>
</dbReference>
<evidence type="ECO:0000259" key="6">
    <source>
        <dbReference type="SMART" id="SM01086"/>
    </source>
</evidence>
<feature type="domain" description="AAA+ ATPase" evidence="5">
    <location>
        <begin position="551"/>
        <end position="721"/>
    </location>
</feature>
<proteinExistence type="predicted"/>
<dbReference type="AlphaFoldDB" id="A0A1G2UZE0"/>
<protein>
    <recommendedName>
        <fullName evidence="9">Sigma-54 factor interaction domain-containing protein</fullName>
    </recommendedName>
</protein>
<evidence type="ECO:0000256" key="4">
    <source>
        <dbReference type="SAM" id="Phobius"/>
    </source>
</evidence>
<dbReference type="PRINTS" id="PR00300">
    <property type="entry name" value="CLPPROTEASEA"/>
</dbReference>
<evidence type="ECO:0000313" key="7">
    <source>
        <dbReference type="EMBL" id="OHB14741.1"/>
    </source>
</evidence>
<name>A0A1G2UZE0_9BACT</name>
<dbReference type="GO" id="GO:0005737">
    <property type="term" value="C:cytoplasm"/>
    <property type="evidence" value="ECO:0007669"/>
    <property type="project" value="TreeGrafter"/>
</dbReference>
<evidence type="ECO:0000256" key="3">
    <source>
        <dbReference type="ARBA" id="ARBA00023186"/>
    </source>
</evidence>
<dbReference type="Gene3D" id="3.40.50.300">
    <property type="entry name" value="P-loop containing nucleotide triphosphate hydrolases"/>
    <property type="match status" value="2"/>
</dbReference>
<keyword evidence="1" id="KW-0547">Nucleotide-binding</keyword>
<dbReference type="InterPro" id="IPR001270">
    <property type="entry name" value="ClpA/B"/>
</dbReference>
<dbReference type="SUPFAM" id="SSF52540">
    <property type="entry name" value="P-loop containing nucleoside triphosphate hydrolases"/>
    <property type="match status" value="2"/>
</dbReference>
<dbReference type="InterPro" id="IPR003593">
    <property type="entry name" value="AAA+_ATPase"/>
</dbReference>
<dbReference type="EMBL" id="MHWW01000013">
    <property type="protein sequence ID" value="OHB14741.1"/>
    <property type="molecule type" value="Genomic_DNA"/>
</dbReference>
<dbReference type="GO" id="GO:0005524">
    <property type="term" value="F:ATP binding"/>
    <property type="evidence" value="ECO:0007669"/>
    <property type="project" value="UniProtKB-KW"/>
</dbReference>
<evidence type="ECO:0000256" key="1">
    <source>
        <dbReference type="ARBA" id="ARBA00022741"/>
    </source>
</evidence>
<dbReference type="InterPro" id="IPR027417">
    <property type="entry name" value="P-loop_NTPase"/>
</dbReference>
<feature type="transmembrane region" description="Helical" evidence="4">
    <location>
        <begin position="60"/>
        <end position="78"/>
    </location>
</feature>
<evidence type="ECO:0000313" key="8">
    <source>
        <dbReference type="Proteomes" id="UP000177697"/>
    </source>
</evidence>
<dbReference type="InterPro" id="IPR003959">
    <property type="entry name" value="ATPase_AAA_core"/>
</dbReference>
<feature type="domain" description="Clp ATPase C-terminal" evidence="6">
    <location>
        <begin position="719"/>
        <end position="804"/>
    </location>
</feature>
<keyword evidence="4" id="KW-0472">Membrane</keyword>
<organism evidence="7 8">
    <name type="scientific">Candidatus Zambryskibacteria bacterium RIFOXYC1_FULL_39_10</name>
    <dbReference type="NCBI Taxonomy" id="1802779"/>
    <lineage>
        <taxon>Bacteria</taxon>
        <taxon>Candidatus Zambryskiibacteriota</taxon>
    </lineage>
</organism>
<dbReference type="GO" id="GO:0034605">
    <property type="term" value="P:cellular response to heat"/>
    <property type="evidence" value="ECO:0007669"/>
    <property type="project" value="TreeGrafter"/>
</dbReference>
<dbReference type="PANTHER" id="PTHR11638">
    <property type="entry name" value="ATP-DEPENDENT CLP PROTEASE"/>
    <property type="match status" value="1"/>
</dbReference>
<dbReference type="Proteomes" id="UP000177697">
    <property type="component" value="Unassembled WGS sequence"/>
</dbReference>
<dbReference type="Gene3D" id="1.10.8.60">
    <property type="match status" value="1"/>
</dbReference>
<dbReference type="CDD" id="cd19499">
    <property type="entry name" value="RecA-like_ClpB_Hsp104-like"/>
    <property type="match status" value="1"/>
</dbReference>
<dbReference type="InterPro" id="IPR019489">
    <property type="entry name" value="Clp_ATPase_C"/>
</dbReference>
<keyword evidence="4" id="KW-0812">Transmembrane</keyword>
<dbReference type="SMART" id="SM00382">
    <property type="entry name" value="AAA"/>
    <property type="match status" value="1"/>
</dbReference>
<keyword evidence="4" id="KW-1133">Transmembrane helix</keyword>
<dbReference type="SMART" id="SM01086">
    <property type="entry name" value="ClpB_D2-small"/>
    <property type="match status" value="1"/>
</dbReference>
<dbReference type="InterPro" id="IPR050130">
    <property type="entry name" value="ClpA_ClpB"/>
</dbReference>